<dbReference type="Gene3D" id="6.20.50.110">
    <property type="entry name" value="Methyltransferase, zinc-binding domain"/>
    <property type="match status" value="1"/>
</dbReference>
<dbReference type="Gene3D" id="3.40.50.150">
    <property type="entry name" value="Vaccinia Virus protein VP39"/>
    <property type="match status" value="1"/>
</dbReference>
<comment type="caution">
    <text evidence="1">The sequence shown here is derived from an EMBL/GenBank/DDBJ whole genome shotgun (WGS) entry which is preliminary data.</text>
</comment>
<evidence type="ECO:0000313" key="1">
    <source>
        <dbReference type="EMBL" id="GAA5163805.1"/>
    </source>
</evidence>
<accession>A0ABP9QL69</accession>
<dbReference type="PANTHER" id="PTHR43861:SF5">
    <property type="entry name" value="BLL5978 PROTEIN"/>
    <property type="match status" value="1"/>
</dbReference>
<keyword evidence="1" id="KW-0808">Transferase</keyword>
<keyword evidence="1" id="KW-0489">Methyltransferase</keyword>
<dbReference type="InterPro" id="IPR029063">
    <property type="entry name" value="SAM-dependent_MTases_sf"/>
</dbReference>
<dbReference type="CDD" id="cd02440">
    <property type="entry name" value="AdoMet_MTases"/>
    <property type="match status" value="1"/>
</dbReference>
<dbReference type="Pfam" id="PF13489">
    <property type="entry name" value="Methyltransf_23"/>
    <property type="match status" value="1"/>
</dbReference>
<evidence type="ECO:0000313" key="2">
    <source>
        <dbReference type="Proteomes" id="UP001500547"/>
    </source>
</evidence>
<dbReference type="EMBL" id="BAABLD010000008">
    <property type="protein sequence ID" value="GAA5163805.1"/>
    <property type="molecule type" value="Genomic_DNA"/>
</dbReference>
<gene>
    <name evidence="1" type="ORF">GCM10025770_16580</name>
</gene>
<name>A0ABP9QL69_9RHOO</name>
<dbReference type="GO" id="GO:0032259">
    <property type="term" value="P:methylation"/>
    <property type="evidence" value="ECO:0007669"/>
    <property type="project" value="UniProtKB-KW"/>
</dbReference>
<sequence>MTDIHCPACGDSRLLPLVDFGELPSTGVFLPSPSDGYPQRRLAFQYCAQCGCVVQVRSETHGADYTEVARGTRRQFPAYADAIVTELLTQCPASTDLLIEIGSNDGTFLTHLRQAGITNLLGVEPSRPLAEQSRANGHRVENVPLDEAAAAQIQARYGHATAVVCRHTLEHVPDPAGFLKAIRSLLGSDGLLFIEVPSVAPILDERLQGYELWDEHLSYFSERNLACLLQRSGFEIRSMQSREHCGSDNILCWAAPVSVNAATHSAADGALVSACASFADRWHAFSKALQQKLGQHPQPVFAMGASHPQTNFLHFTGLMPMVSGLLDDDPFKLGKWVPAGRAAGSGRPVIAAKEVLGAARGGTVLLTGFGYPNWMRSVMQSLEGSGICALACDTSDRS</sequence>
<dbReference type="InterPro" id="IPR038576">
    <property type="entry name" value="Methyltransf_Zn-bd_dom_put_sf"/>
</dbReference>
<organism evidence="1 2">
    <name type="scientific">Viridibacterium curvum</name>
    <dbReference type="NCBI Taxonomy" id="1101404"/>
    <lineage>
        <taxon>Bacteria</taxon>
        <taxon>Pseudomonadati</taxon>
        <taxon>Pseudomonadota</taxon>
        <taxon>Betaproteobacteria</taxon>
        <taxon>Rhodocyclales</taxon>
        <taxon>Rhodocyclaceae</taxon>
        <taxon>Viridibacterium</taxon>
    </lineage>
</organism>
<keyword evidence="2" id="KW-1185">Reference proteome</keyword>
<protein>
    <submittedName>
        <fullName evidence="1">Class I SAM-dependent methyltransferase</fullName>
    </submittedName>
</protein>
<reference evidence="2" key="1">
    <citation type="journal article" date="2019" name="Int. J. Syst. Evol. Microbiol.">
        <title>The Global Catalogue of Microorganisms (GCM) 10K type strain sequencing project: providing services to taxonomists for standard genome sequencing and annotation.</title>
        <authorList>
            <consortium name="The Broad Institute Genomics Platform"/>
            <consortium name="The Broad Institute Genome Sequencing Center for Infectious Disease"/>
            <person name="Wu L."/>
            <person name="Ma J."/>
        </authorList>
    </citation>
    <scope>NUCLEOTIDE SEQUENCE [LARGE SCALE GENOMIC DNA]</scope>
    <source>
        <strain evidence="2">JCM 18715</strain>
    </source>
</reference>
<dbReference type="GO" id="GO:0008168">
    <property type="term" value="F:methyltransferase activity"/>
    <property type="evidence" value="ECO:0007669"/>
    <property type="project" value="UniProtKB-KW"/>
</dbReference>
<proteinExistence type="predicted"/>
<dbReference type="PANTHER" id="PTHR43861">
    <property type="entry name" value="TRANS-ACONITATE 2-METHYLTRANSFERASE-RELATED"/>
    <property type="match status" value="1"/>
</dbReference>
<dbReference type="Proteomes" id="UP001500547">
    <property type="component" value="Unassembled WGS sequence"/>
</dbReference>
<dbReference type="RefSeq" id="WP_345532431.1">
    <property type="nucleotide sequence ID" value="NZ_BAABLD010000008.1"/>
</dbReference>
<dbReference type="SUPFAM" id="SSF53335">
    <property type="entry name" value="S-adenosyl-L-methionine-dependent methyltransferases"/>
    <property type="match status" value="1"/>
</dbReference>